<dbReference type="Pfam" id="PF01410">
    <property type="entry name" value="COLFI"/>
    <property type="match status" value="1"/>
</dbReference>
<evidence type="ECO:0000256" key="3">
    <source>
        <dbReference type="ARBA" id="ARBA00023119"/>
    </source>
</evidence>
<dbReference type="Gene3D" id="2.60.120.1000">
    <property type="match status" value="1"/>
</dbReference>
<dbReference type="SMART" id="SM00038">
    <property type="entry name" value="COLFI"/>
    <property type="match status" value="1"/>
</dbReference>
<dbReference type="GO" id="GO:0005581">
    <property type="term" value="C:collagen trimer"/>
    <property type="evidence" value="ECO:0007669"/>
    <property type="project" value="UniProtKB-KW"/>
</dbReference>
<dbReference type="GeneTree" id="ENSGT00940000156584"/>
<dbReference type="GO" id="GO:0005576">
    <property type="term" value="C:extracellular region"/>
    <property type="evidence" value="ECO:0007669"/>
    <property type="project" value="UniProtKB-SubCell"/>
</dbReference>
<dbReference type="GO" id="GO:0005201">
    <property type="term" value="F:extracellular matrix structural constituent"/>
    <property type="evidence" value="ECO:0007669"/>
    <property type="project" value="InterPro"/>
</dbReference>
<keyword evidence="2" id="KW-0964">Secreted</keyword>
<dbReference type="Proteomes" id="UP000694388">
    <property type="component" value="Unplaced"/>
</dbReference>
<protein>
    <recommendedName>
        <fullName evidence="4">Fibrillar collagen NC1 domain-containing protein</fullName>
    </recommendedName>
</protein>
<sequence length="84" mass="9585">MLCHSEWKSGDYWIDPNQGCTLDAIKVFCNLETGETCVYANQPTVARKNWWTSKSHKDSKHVWFGESMTGGFQVSLLLSGHDFQ</sequence>
<keyword evidence="3" id="KW-0176">Collagen</keyword>
<name>A0A8C4WPN4_EPTBU</name>
<dbReference type="PROSITE" id="PS51461">
    <property type="entry name" value="NC1_FIB"/>
    <property type="match status" value="1"/>
</dbReference>
<comment type="subcellular location">
    <subcellularLocation>
        <location evidence="1">Secreted</location>
    </subcellularLocation>
</comment>
<reference evidence="5" key="1">
    <citation type="submission" date="2025-08" db="UniProtKB">
        <authorList>
            <consortium name="Ensembl"/>
        </authorList>
    </citation>
    <scope>IDENTIFICATION</scope>
</reference>
<feature type="domain" description="Fibrillar collagen NC1" evidence="4">
    <location>
        <begin position="1"/>
        <end position="84"/>
    </location>
</feature>
<dbReference type="Ensembl" id="ENSEBUT00000008857.1">
    <property type="protein sequence ID" value="ENSEBUP00000008357.1"/>
    <property type="gene ID" value="ENSEBUG00000005414.1"/>
</dbReference>
<evidence type="ECO:0000256" key="2">
    <source>
        <dbReference type="ARBA" id="ARBA00022525"/>
    </source>
</evidence>
<evidence type="ECO:0000313" key="5">
    <source>
        <dbReference type="Ensembl" id="ENSEBUP00000008357.1"/>
    </source>
</evidence>
<dbReference type="AlphaFoldDB" id="A0A8C4WPN4"/>
<organism evidence="5 6">
    <name type="scientific">Eptatretus burgeri</name>
    <name type="common">Inshore hagfish</name>
    <dbReference type="NCBI Taxonomy" id="7764"/>
    <lineage>
        <taxon>Eukaryota</taxon>
        <taxon>Metazoa</taxon>
        <taxon>Chordata</taxon>
        <taxon>Craniata</taxon>
        <taxon>Vertebrata</taxon>
        <taxon>Cyclostomata</taxon>
        <taxon>Myxini</taxon>
        <taxon>Myxiniformes</taxon>
        <taxon>Myxinidae</taxon>
        <taxon>Eptatretinae</taxon>
        <taxon>Eptatretus</taxon>
    </lineage>
</organism>
<evidence type="ECO:0000259" key="4">
    <source>
        <dbReference type="PROSITE" id="PS51461"/>
    </source>
</evidence>
<evidence type="ECO:0000256" key="1">
    <source>
        <dbReference type="ARBA" id="ARBA00004613"/>
    </source>
</evidence>
<evidence type="ECO:0000313" key="6">
    <source>
        <dbReference type="Proteomes" id="UP000694388"/>
    </source>
</evidence>
<reference evidence="5" key="2">
    <citation type="submission" date="2025-09" db="UniProtKB">
        <authorList>
            <consortium name="Ensembl"/>
        </authorList>
    </citation>
    <scope>IDENTIFICATION</scope>
</reference>
<proteinExistence type="predicted"/>
<accession>A0A8C4WPN4</accession>
<dbReference type="InterPro" id="IPR000885">
    <property type="entry name" value="Fib_collagen_C"/>
</dbReference>
<keyword evidence="6" id="KW-1185">Reference proteome</keyword>